<evidence type="ECO:0000256" key="8">
    <source>
        <dbReference type="ARBA" id="ARBA00023235"/>
    </source>
</evidence>
<dbReference type="InterPro" id="IPR044524">
    <property type="entry name" value="Isoase_HisA-like"/>
</dbReference>
<keyword evidence="6 9" id="KW-0028">Amino-acid biosynthesis</keyword>
<evidence type="ECO:0000256" key="9">
    <source>
        <dbReference type="HAMAP-Rule" id="MF_01014"/>
    </source>
</evidence>
<evidence type="ECO:0000256" key="11">
    <source>
        <dbReference type="RuleBase" id="RU003658"/>
    </source>
</evidence>
<reference evidence="12 13" key="1">
    <citation type="submission" date="2021-03" db="EMBL/GenBank/DDBJ databases">
        <title>Succinivibrio sp. nov. isolated from feces of cow.</title>
        <authorList>
            <person name="Choi J.-Y."/>
        </authorList>
    </citation>
    <scope>NUCLEOTIDE SEQUENCE [LARGE SCALE GENOMIC DNA]</scope>
    <source>
        <strain evidence="12 13">AGMB01872</strain>
    </source>
</reference>
<dbReference type="Proteomes" id="UP000731465">
    <property type="component" value="Unassembled WGS sequence"/>
</dbReference>
<dbReference type="HAMAP" id="MF_01014">
    <property type="entry name" value="HisA"/>
    <property type="match status" value="1"/>
</dbReference>
<evidence type="ECO:0000256" key="4">
    <source>
        <dbReference type="ARBA" id="ARBA00009667"/>
    </source>
</evidence>
<dbReference type="PANTHER" id="PTHR43090:SF2">
    <property type="entry name" value="1-(5-PHOSPHORIBOSYL)-5-[(5-PHOSPHORIBOSYLAMINO)METHYLIDENEAMINO] IMIDAZOLE-4-CARBOXAMIDE ISOMERASE"/>
    <property type="match status" value="1"/>
</dbReference>
<comment type="subcellular location">
    <subcellularLocation>
        <location evidence="2 9 11">Cytoplasm</location>
    </subcellularLocation>
</comment>
<dbReference type="InterPro" id="IPR023016">
    <property type="entry name" value="HisA/PriA"/>
</dbReference>
<comment type="similarity">
    <text evidence="4 9 10">Belongs to the HisA/HisF family.</text>
</comment>
<dbReference type="NCBIfam" id="TIGR00007">
    <property type="entry name" value="1-(5-phosphoribosyl)-5-[(5-phosphoribosylamino)methylideneamino]imidazole-4-carboxamide isomerase"/>
    <property type="match status" value="1"/>
</dbReference>
<feature type="active site" description="Proton acceptor" evidence="9">
    <location>
        <position position="7"/>
    </location>
</feature>
<evidence type="ECO:0000256" key="3">
    <source>
        <dbReference type="ARBA" id="ARBA00005133"/>
    </source>
</evidence>
<comment type="pathway">
    <text evidence="3 9 11">Amino-acid biosynthesis; L-histidine biosynthesis; L-histidine from 5-phospho-alpha-D-ribose 1-diphosphate: step 4/9.</text>
</comment>
<evidence type="ECO:0000256" key="7">
    <source>
        <dbReference type="ARBA" id="ARBA00023102"/>
    </source>
</evidence>
<keyword evidence="13" id="KW-1185">Reference proteome</keyword>
<dbReference type="InterPro" id="IPR013785">
    <property type="entry name" value="Aldolase_TIM"/>
</dbReference>
<evidence type="ECO:0000256" key="10">
    <source>
        <dbReference type="RuleBase" id="RU003657"/>
    </source>
</evidence>
<dbReference type="Gene3D" id="3.20.20.70">
    <property type="entry name" value="Aldolase class I"/>
    <property type="match status" value="1"/>
</dbReference>
<dbReference type="RefSeq" id="WP_219937915.1">
    <property type="nucleotide sequence ID" value="NZ_JAGFNY010000026.1"/>
</dbReference>
<dbReference type="EMBL" id="JAGFNY010000026">
    <property type="protein sequence ID" value="MBW7570692.1"/>
    <property type="molecule type" value="Genomic_DNA"/>
</dbReference>
<comment type="catalytic activity">
    <reaction evidence="1 9 11">
        <text>1-(5-phospho-beta-D-ribosyl)-5-[(5-phospho-beta-D-ribosylamino)methylideneamino]imidazole-4-carboxamide = 5-[(5-phospho-1-deoxy-D-ribulos-1-ylimino)methylamino]-1-(5-phospho-beta-D-ribosyl)imidazole-4-carboxamide</text>
        <dbReference type="Rhea" id="RHEA:15469"/>
        <dbReference type="ChEBI" id="CHEBI:58435"/>
        <dbReference type="ChEBI" id="CHEBI:58525"/>
        <dbReference type="EC" id="5.3.1.16"/>
    </reaction>
</comment>
<dbReference type="SUPFAM" id="SSF51366">
    <property type="entry name" value="Ribulose-phoshate binding barrel"/>
    <property type="match status" value="1"/>
</dbReference>
<dbReference type="InterPro" id="IPR011060">
    <property type="entry name" value="RibuloseP-bd_barrel"/>
</dbReference>
<evidence type="ECO:0000256" key="5">
    <source>
        <dbReference type="ARBA" id="ARBA00022490"/>
    </source>
</evidence>
<feature type="active site" description="Proton donor" evidence="9">
    <location>
        <position position="129"/>
    </location>
</feature>
<gene>
    <name evidence="9 12" type="primary">hisA</name>
    <name evidence="12" type="ORF">J5V48_07285</name>
</gene>
<accession>A0ABS7DHX8</accession>
<evidence type="ECO:0000256" key="6">
    <source>
        <dbReference type="ARBA" id="ARBA00022605"/>
    </source>
</evidence>
<keyword evidence="5 9" id="KW-0963">Cytoplasm</keyword>
<dbReference type="Pfam" id="PF00977">
    <property type="entry name" value="His_biosynth"/>
    <property type="match status" value="1"/>
</dbReference>
<evidence type="ECO:0000256" key="2">
    <source>
        <dbReference type="ARBA" id="ARBA00004496"/>
    </source>
</evidence>
<dbReference type="InterPro" id="IPR006063">
    <property type="entry name" value="HisA_bact_arch"/>
</dbReference>
<dbReference type="GO" id="GO:0003949">
    <property type="term" value="F:1-(5-phosphoribosyl)-5-[(5-phosphoribosylamino)methylideneamino]imidazole-4-carboxamide isomerase activity"/>
    <property type="evidence" value="ECO:0007669"/>
    <property type="project" value="UniProtKB-EC"/>
</dbReference>
<evidence type="ECO:0000256" key="1">
    <source>
        <dbReference type="ARBA" id="ARBA00000901"/>
    </source>
</evidence>
<organism evidence="12 13">
    <name type="scientific">Succinivibrio faecicola</name>
    <dbReference type="NCBI Taxonomy" id="2820300"/>
    <lineage>
        <taxon>Bacteria</taxon>
        <taxon>Pseudomonadati</taxon>
        <taxon>Pseudomonadota</taxon>
        <taxon>Gammaproteobacteria</taxon>
        <taxon>Aeromonadales</taxon>
        <taxon>Succinivibrionaceae</taxon>
        <taxon>Succinivibrio</taxon>
    </lineage>
</organism>
<sequence length="244" mass="26786">MIIPALDLSGGRVVRLKQGDFDKKTVFDVDPIQRIRIAANQGAELIHIVDLDGAKDPVKRQRAKIKQIVDSSPLPIQTGGGIRSQFDIKNLLDLGVERVVVGSVAVKNPELVRGWFNYFGSDRITLALDVRLIDNVPYVATHGWLKTSNTTLDQVLKHFIPYHIEHILVTDISRDGMMSGANNSLYATLADKYKDIDIIASGGISSLEDIKAVARAGATSVVLGRSLLENKFTVEEAVLCWQNA</sequence>
<dbReference type="CDD" id="cd04732">
    <property type="entry name" value="HisA"/>
    <property type="match status" value="1"/>
</dbReference>
<protein>
    <recommendedName>
        <fullName evidence="9 11">1-(5-phosphoribosyl)-5-[(5-phosphoribosylamino)methylideneamino] imidazole-4-carboxamide isomerase</fullName>
        <ecNumber evidence="9 11">5.3.1.16</ecNumber>
    </recommendedName>
    <alternativeName>
        <fullName evidence="9">Phosphoribosylformimino-5-aminoimidazole carboxamide ribotide isomerase</fullName>
    </alternativeName>
</protein>
<evidence type="ECO:0000313" key="12">
    <source>
        <dbReference type="EMBL" id="MBW7570692.1"/>
    </source>
</evidence>
<dbReference type="EC" id="5.3.1.16" evidence="9 11"/>
<dbReference type="PANTHER" id="PTHR43090">
    <property type="entry name" value="1-(5-PHOSPHORIBOSYL)-5-[(5-PHOSPHORIBOSYLAMINO)METHYLIDENEAMINO] IMIDAZOLE-4-CARBOXAMIDE ISOMERASE"/>
    <property type="match status" value="1"/>
</dbReference>
<dbReference type="InterPro" id="IPR006062">
    <property type="entry name" value="His_biosynth"/>
</dbReference>
<keyword evidence="7 9" id="KW-0368">Histidine biosynthesis</keyword>
<keyword evidence="8 9" id="KW-0413">Isomerase</keyword>
<name>A0ABS7DHX8_9GAMM</name>
<proteinExistence type="inferred from homology"/>
<comment type="caution">
    <text evidence="12">The sequence shown here is derived from an EMBL/GenBank/DDBJ whole genome shotgun (WGS) entry which is preliminary data.</text>
</comment>
<evidence type="ECO:0000313" key="13">
    <source>
        <dbReference type="Proteomes" id="UP000731465"/>
    </source>
</evidence>